<dbReference type="PANTHER" id="PTHR46494">
    <property type="entry name" value="CORA FAMILY METAL ION TRANSPORTER (EUROFUNG)"/>
    <property type="match status" value="1"/>
</dbReference>
<comment type="subcellular location">
    <subcellularLocation>
        <location evidence="1">Cell membrane</location>
        <topology evidence="1">Multi-pass membrane protein</topology>
    </subcellularLocation>
</comment>
<evidence type="ECO:0000256" key="2">
    <source>
        <dbReference type="ARBA" id="ARBA00022692"/>
    </source>
</evidence>
<dbReference type="InterPro" id="IPR045863">
    <property type="entry name" value="CorA_TM1_TM2"/>
</dbReference>
<evidence type="ECO:0000256" key="4">
    <source>
        <dbReference type="ARBA" id="ARBA00023136"/>
    </source>
</evidence>
<dbReference type="GO" id="GO:0050897">
    <property type="term" value="F:cobalt ion binding"/>
    <property type="evidence" value="ECO:0007669"/>
    <property type="project" value="TreeGrafter"/>
</dbReference>
<dbReference type="InterPro" id="IPR002523">
    <property type="entry name" value="MgTranspt_CorA/ZnTranspt_ZntB"/>
</dbReference>
<dbReference type="GO" id="GO:0000287">
    <property type="term" value="F:magnesium ion binding"/>
    <property type="evidence" value="ECO:0007669"/>
    <property type="project" value="TreeGrafter"/>
</dbReference>
<evidence type="ECO:0000256" key="5">
    <source>
        <dbReference type="SAM" id="MobiDB-lite"/>
    </source>
</evidence>
<dbReference type="OrthoDB" id="5430750at2759"/>
<feature type="compositionally biased region" description="Basic and acidic residues" evidence="5">
    <location>
        <begin position="867"/>
        <end position="876"/>
    </location>
</feature>
<proteinExistence type="predicted"/>
<keyword evidence="2 6" id="KW-0812">Transmembrane</keyword>
<feature type="region of interest" description="Disordered" evidence="5">
    <location>
        <begin position="566"/>
        <end position="586"/>
    </location>
</feature>
<feature type="transmembrane region" description="Helical" evidence="6">
    <location>
        <begin position="1322"/>
        <end position="1343"/>
    </location>
</feature>
<dbReference type="Pfam" id="PF26118">
    <property type="entry name" value="DUF8035"/>
    <property type="match status" value="1"/>
</dbReference>
<feature type="domain" description="DUF8035" evidence="7">
    <location>
        <begin position="39"/>
        <end position="91"/>
    </location>
</feature>
<evidence type="ECO:0000259" key="7">
    <source>
        <dbReference type="Pfam" id="PF26118"/>
    </source>
</evidence>
<protein>
    <recommendedName>
        <fullName evidence="7">DUF8035 domain-containing protein</fullName>
    </recommendedName>
</protein>
<comment type="caution">
    <text evidence="8">The sequence shown here is derived from an EMBL/GenBank/DDBJ whole genome shotgun (WGS) entry which is preliminary data.</text>
</comment>
<feature type="compositionally biased region" description="Low complexity" evidence="5">
    <location>
        <begin position="572"/>
        <end position="582"/>
    </location>
</feature>
<evidence type="ECO:0000256" key="3">
    <source>
        <dbReference type="ARBA" id="ARBA00022989"/>
    </source>
</evidence>
<evidence type="ECO:0000256" key="1">
    <source>
        <dbReference type="ARBA" id="ARBA00004651"/>
    </source>
</evidence>
<feature type="region of interest" description="Disordered" evidence="5">
    <location>
        <begin position="1407"/>
        <end position="1430"/>
    </location>
</feature>
<feature type="region of interest" description="Disordered" evidence="5">
    <location>
        <begin position="855"/>
        <end position="876"/>
    </location>
</feature>
<keyword evidence="4 6" id="KW-0472">Membrane</keyword>
<dbReference type="PANTHER" id="PTHR46494:SF1">
    <property type="entry name" value="CORA FAMILY METAL ION TRANSPORTER (EUROFUNG)"/>
    <property type="match status" value="1"/>
</dbReference>
<gene>
    <name evidence="8" type="ORF">FSARC_5470</name>
</gene>
<keyword evidence="3 6" id="KW-1133">Transmembrane helix</keyword>
<dbReference type="GO" id="GO:0005886">
    <property type="term" value="C:plasma membrane"/>
    <property type="evidence" value="ECO:0007669"/>
    <property type="project" value="UniProtKB-SubCell"/>
</dbReference>
<evidence type="ECO:0000313" key="8">
    <source>
        <dbReference type="EMBL" id="KAF4966906.1"/>
    </source>
</evidence>
<feature type="compositionally biased region" description="Acidic residues" evidence="5">
    <location>
        <begin position="724"/>
        <end position="740"/>
    </location>
</feature>
<evidence type="ECO:0000313" key="9">
    <source>
        <dbReference type="Proteomes" id="UP000622797"/>
    </source>
</evidence>
<evidence type="ECO:0000256" key="6">
    <source>
        <dbReference type="SAM" id="Phobius"/>
    </source>
</evidence>
<feature type="compositionally biased region" description="Basic and acidic residues" evidence="5">
    <location>
        <begin position="1413"/>
        <end position="1424"/>
    </location>
</feature>
<feature type="compositionally biased region" description="Low complexity" evidence="5">
    <location>
        <begin position="18"/>
        <end position="36"/>
    </location>
</feature>
<dbReference type="InterPro" id="IPR058348">
    <property type="entry name" value="DUF8035"/>
</dbReference>
<name>A0A8H4TZC7_9HYPO</name>
<dbReference type="Proteomes" id="UP000622797">
    <property type="component" value="Unassembled WGS sequence"/>
</dbReference>
<dbReference type="Pfam" id="PF01544">
    <property type="entry name" value="CorA"/>
    <property type="match status" value="1"/>
</dbReference>
<feature type="region of interest" description="Disordered" evidence="5">
    <location>
        <begin position="1"/>
        <end position="41"/>
    </location>
</feature>
<reference evidence="8" key="1">
    <citation type="journal article" date="2020" name="BMC Genomics">
        <title>Correction to: Identification and distribution of gene clusters required for synthesis of sphingolipid metabolism inhibitors in diverse species of the filamentous fungus Fusarium.</title>
        <authorList>
            <person name="Kim H.S."/>
            <person name="Lohmar J.M."/>
            <person name="Busman M."/>
            <person name="Brown D.W."/>
            <person name="Naumann T.A."/>
            <person name="Divon H.H."/>
            <person name="Lysoe E."/>
            <person name="Uhlig S."/>
            <person name="Proctor R.H."/>
        </authorList>
    </citation>
    <scope>NUCLEOTIDE SEQUENCE</scope>
    <source>
        <strain evidence="8">NRRL 20472</strain>
    </source>
</reference>
<accession>A0A8H4TZC7</accession>
<dbReference type="GO" id="GO:0015087">
    <property type="term" value="F:cobalt ion transmembrane transporter activity"/>
    <property type="evidence" value="ECO:0007669"/>
    <property type="project" value="TreeGrafter"/>
</dbReference>
<dbReference type="GO" id="GO:0015095">
    <property type="term" value="F:magnesium ion transmembrane transporter activity"/>
    <property type="evidence" value="ECO:0007669"/>
    <property type="project" value="TreeGrafter"/>
</dbReference>
<reference evidence="8" key="2">
    <citation type="submission" date="2020-05" db="EMBL/GenBank/DDBJ databases">
        <authorList>
            <person name="Kim H.-S."/>
            <person name="Proctor R.H."/>
            <person name="Brown D.W."/>
        </authorList>
    </citation>
    <scope>NUCLEOTIDE SEQUENCE</scope>
    <source>
        <strain evidence="8">NRRL 20472</strain>
    </source>
</reference>
<feature type="region of interest" description="Disordered" evidence="5">
    <location>
        <begin position="720"/>
        <end position="764"/>
    </location>
</feature>
<dbReference type="EMBL" id="JABEXW010000264">
    <property type="protein sequence ID" value="KAF4966906.1"/>
    <property type="molecule type" value="Genomic_DNA"/>
</dbReference>
<feature type="transmembrane region" description="Helical" evidence="6">
    <location>
        <begin position="1288"/>
        <end position="1310"/>
    </location>
</feature>
<sequence length="1430" mass="159442">MPDSNDSVPAEDAHDSSVRSPSYTSTASSASSTRSVYPKKGKTRIPAKLINKRALIDLGYPFFQEGNTIIIQKALGQDNLDEPLKVCEDYKTVEEEILKAREPEGVSFQVPPNREESEVGTVENAAALTLKARVLEKSLFNPDSPRDPIKRPEPNQVLVSGFFSLKPIEQQSKVESANLAASNTQSAWINPKTVLEDGTIDAELFNVHAAEYYRDQTGFHKVTLCCPNRPRMPTEKSTLVKMRWLHLRGTPSNVDTLVSLVVDCPYVSQNLKSVALKVLLEVNRQCSMPSESEPHIESGVVIKYIGRTGSNPGWYAMNPTKDTEPVVFLSTPSLAVPEKSPTGQNHHSKTLLEFLYGYEAGSIRQQPFGAPRLKERGRSMARTLHVPETWFLSIGPDIVITVSELTSQEMTCNNVIVDQKVLGSGPGIFTVRVVDSARMCKYHIVIERDCNYANFLKHAIGLAQSGESTSHMYVLIDEQQRLVEPEAWIALLASGEVENHIFGVRRKGVDLTSEIAREFHALSFKLLEDDRAAIDAVGHPGRLKIHGEMDHSTRSTDEMAMVKAPGKELKGTSTSISRSSQRTFHHTAEPDVAGYPEKLPSMPPLPLPPIRLDSSPTFPPPFNPLIKQPNMIRIPRLNESDLNAIMETPEEARAPSGTIHEATAQQLLNSTHTAPEASSSQVVPDIEPTNISYQASSSSAHDFEPLWDRWGFLLNPKPNHDNDADSLDGFEPPSEVESDVDLGSMPPLEEADPEDLGSEGGDQDLRSSLLLSYEGSSLNPYAASIMQVNIVPFLTWRLSWDSDKRSPEDTDRALVQLLNKIHESLTGNGFGRHYSNTFSCTKEDVEKRCQMLTSINSEELPASTPQRVDETHSHPDDHDVHVNSPVVNSEARPLQLLFNVSEDILSLFLPEEGSSSAHPICNRFWGALDTVLRHIYLSSVSSQHFAGTIRVHVSPLLSSVRARSFDSSPAKSSSEKCSKILDDPCLGWVQWHGLDNDPDEEVLSTAVALLDILVDTQDRARDIHCSVSGPSESSQGPDDRPHLLSSLVQCFEDIIGKLVLTAKELSWMNRTRLRNSGEPPTLPTPVPLTMIRDRSKELDGILQGHLNLAKRDVMVLGTTRSDIDRLIISPVGSEFLLATLISNLQNNTILQGTGQKMDIIKHYRKVSTGLRFGAVRDPKRQRFLEISALEEELDAIRGVLEVQGRMVEAYRTILDPTFLNTGTTDWAYLNDRKVMYPLEKTHLDAQAQKLAEDNKTLEVLKQIAQATRHDMKQIIEVLEEGHGKAIRVFTFVTLFFLPLSFVTSFFGMNTTDIRDTDWDQRIFWSSAVPVTALVLALALIYGYKWDEVTDLFTRRFNSQRSPRLHDISEQDLTPLAGDANARNDKFSRVDSIPTHRAPWINGLARVKKRRQPRKNERDVPRRQTFDSLLA</sequence>
<keyword evidence="9" id="KW-1185">Reference proteome</keyword>
<dbReference type="Gene3D" id="1.20.58.340">
    <property type="entry name" value="Magnesium transport protein CorA, transmembrane region"/>
    <property type="match status" value="1"/>
</dbReference>
<dbReference type="SUPFAM" id="SSF144083">
    <property type="entry name" value="Magnesium transport protein CorA, transmembrane region"/>
    <property type="match status" value="1"/>
</dbReference>
<organism evidence="8 9">
    <name type="scientific">Fusarium sarcochroum</name>
    <dbReference type="NCBI Taxonomy" id="1208366"/>
    <lineage>
        <taxon>Eukaryota</taxon>
        <taxon>Fungi</taxon>
        <taxon>Dikarya</taxon>
        <taxon>Ascomycota</taxon>
        <taxon>Pezizomycotina</taxon>
        <taxon>Sordariomycetes</taxon>
        <taxon>Hypocreomycetidae</taxon>
        <taxon>Hypocreales</taxon>
        <taxon>Nectriaceae</taxon>
        <taxon>Fusarium</taxon>
        <taxon>Fusarium lateritium species complex</taxon>
    </lineage>
</organism>